<proteinExistence type="predicted"/>
<organism evidence="1 2">
    <name type="scientific">Dreissena polymorpha</name>
    <name type="common">Zebra mussel</name>
    <name type="synonym">Mytilus polymorpha</name>
    <dbReference type="NCBI Taxonomy" id="45954"/>
    <lineage>
        <taxon>Eukaryota</taxon>
        <taxon>Metazoa</taxon>
        <taxon>Spiralia</taxon>
        <taxon>Lophotrochozoa</taxon>
        <taxon>Mollusca</taxon>
        <taxon>Bivalvia</taxon>
        <taxon>Autobranchia</taxon>
        <taxon>Heteroconchia</taxon>
        <taxon>Euheterodonta</taxon>
        <taxon>Imparidentia</taxon>
        <taxon>Neoheterodontei</taxon>
        <taxon>Myida</taxon>
        <taxon>Dreissenoidea</taxon>
        <taxon>Dreissenidae</taxon>
        <taxon>Dreissena</taxon>
    </lineage>
</organism>
<accession>A0A9D3YMX3</accession>
<protein>
    <submittedName>
        <fullName evidence="1">Uncharacterized protein</fullName>
    </submittedName>
</protein>
<dbReference type="Proteomes" id="UP000828390">
    <property type="component" value="Unassembled WGS sequence"/>
</dbReference>
<sequence>MEESQDSVFYSTFESSLSSIASGSGRLFLVVLSDGISLKYWSNSEGIIHQSKVIAGLCYCNWKFGIIQGL</sequence>
<dbReference type="AlphaFoldDB" id="A0A9D3YMX3"/>
<evidence type="ECO:0000313" key="2">
    <source>
        <dbReference type="Proteomes" id="UP000828390"/>
    </source>
</evidence>
<reference evidence="1" key="1">
    <citation type="journal article" date="2019" name="bioRxiv">
        <title>The Genome of the Zebra Mussel, Dreissena polymorpha: A Resource for Invasive Species Research.</title>
        <authorList>
            <person name="McCartney M.A."/>
            <person name="Auch B."/>
            <person name="Kono T."/>
            <person name="Mallez S."/>
            <person name="Zhang Y."/>
            <person name="Obille A."/>
            <person name="Becker A."/>
            <person name="Abrahante J.E."/>
            <person name="Garbe J."/>
            <person name="Badalamenti J.P."/>
            <person name="Herman A."/>
            <person name="Mangelson H."/>
            <person name="Liachko I."/>
            <person name="Sullivan S."/>
            <person name="Sone E.D."/>
            <person name="Koren S."/>
            <person name="Silverstein K.A.T."/>
            <person name="Beckman K.B."/>
            <person name="Gohl D.M."/>
        </authorList>
    </citation>
    <scope>NUCLEOTIDE SEQUENCE</scope>
    <source>
        <strain evidence="1">Duluth1</strain>
        <tissue evidence="1">Whole animal</tissue>
    </source>
</reference>
<comment type="caution">
    <text evidence="1">The sequence shown here is derived from an EMBL/GenBank/DDBJ whole genome shotgun (WGS) entry which is preliminary data.</text>
</comment>
<gene>
    <name evidence="1" type="ORF">DPMN_076036</name>
</gene>
<evidence type="ECO:0000313" key="1">
    <source>
        <dbReference type="EMBL" id="KAH3701053.1"/>
    </source>
</evidence>
<reference evidence="1" key="2">
    <citation type="submission" date="2020-11" db="EMBL/GenBank/DDBJ databases">
        <authorList>
            <person name="McCartney M.A."/>
            <person name="Auch B."/>
            <person name="Kono T."/>
            <person name="Mallez S."/>
            <person name="Becker A."/>
            <person name="Gohl D.M."/>
            <person name="Silverstein K.A.T."/>
            <person name="Koren S."/>
            <person name="Bechman K.B."/>
            <person name="Herman A."/>
            <person name="Abrahante J.E."/>
            <person name="Garbe J."/>
        </authorList>
    </citation>
    <scope>NUCLEOTIDE SEQUENCE</scope>
    <source>
        <strain evidence="1">Duluth1</strain>
        <tissue evidence="1">Whole animal</tissue>
    </source>
</reference>
<keyword evidence="2" id="KW-1185">Reference proteome</keyword>
<name>A0A9D3YMX3_DREPO</name>
<dbReference type="EMBL" id="JAIWYP010000015">
    <property type="protein sequence ID" value="KAH3701053.1"/>
    <property type="molecule type" value="Genomic_DNA"/>
</dbReference>